<organism evidence="1 2">
    <name type="scientific">Auriscalpium vulgare</name>
    <dbReference type="NCBI Taxonomy" id="40419"/>
    <lineage>
        <taxon>Eukaryota</taxon>
        <taxon>Fungi</taxon>
        <taxon>Dikarya</taxon>
        <taxon>Basidiomycota</taxon>
        <taxon>Agaricomycotina</taxon>
        <taxon>Agaricomycetes</taxon>
        <taxon>Russulales</taxon>
        <taxon>Auriscalpiaceae</taxon>
        <taxon>Auriscalpium</taxon>
    </lineage>
</organism>
<evidence type="ECO:0000313" key="1">
    <source>
        <dbReference type="EMBL" id="KAI0047338.1"/>
    </source>
</evidence>
<evidence type="ECO:0000313" key="2">
    <source>
        <dbReference type="Proteomes" id="UP000814033"/>
    </source>
</evidence>
<dbReference type="EMBL" id="MU275906">
    <property type="protein sequence ID" value="KAI0047338.1"/>
    <property type="molecule type" value="Genomic_DNA"/>
</dbReference>
<keyword evidence="2" id="KW-1185">Reference proteome</keyword>
<reference evidence="1" key="1">
    <citation type="submission" date="2021-02" db="EMBL/GenBank/DDBJ databases">
        <authorList>
            <consortium name="DOE Joint Genome Institute"/>
            <person name="Ahrendt S."/>
            <person name="Looney B.P."/>
            <person name="Miyauchi S."/>
            <person name="Morin E."/>
            <person name="Drula E."/>
            <person name="Courty P.E."/>
            <person name="Chicoki N."/>
            <person name="Fauchery L."/>
            <person name="Kohler A."/>
            <person name="Kuo A."/>
            <person name="Labutti K."/>
            <person name="Pangilinan J."/>
            <person name="Lipzen A."/>
            <person name="Riley R."/>
            <person name="Andreopoulos W."/>
            <person name="He G."/>
            <person name="Johnson J."/>
            <person name="Barry K.W."/>
            <person name="Grigoriev I.V."/>
            <person name="Nagy L."/>
            <person name="Hibbett D."/>
            <person name="Henrissat B."/>
            <person name="Matheny P.B."/>
            <person name="Labbe J."/>
            <person name="Martin F."/>
        </authorList>
    </citation>
    <scope>NUCLEOTIDE SEQUENCE</scope>
    <source>
        <strain evidence="1">FP105234-sp</strain>
    </source>
</reference>
<dbReference type="Proteomes" id="UP000814033">
    <property type="component" value="Unassembled WGS sequence"/>
</dbReference>
<proteinExistence type="predicted"/>
<comment type="caution">
    <text evidence="1">The sequence shown here is derived from an EMBL/GenBank/DDBJ whole genome shotgun (WGS) entry which is preliminary data.</text>
</comment>
<protein>
    <submittedName>
        <fullName evidence="1">Uncharacterized protein</fullName>
    </submittedName>
</protein>
<name>A0ACB8RTA1_9AGAM</name>
<gene>
    <name evidence="1" type="ORF">FA95DRAFT_1231395</name>
</gene>
<sequence length="346" mass="38247">MLIIVPQFLLWIAVIFNPCSCRGVFTLGFRRSKAAHASSEVPMASKGKRPELSVEGKWRRGEARDTVSRGQGRLYELCQSFTRRNFAPLALVNPPTADCPLCPRVITSGKKRRTPWLGISTPSLPPLEARPSGGPLLSSPSHPHVCVPRQFNTHRSNWIGAVAILPRAFDLAAGATAFLFHRPPGQLCPSSRELKCRFISAAEPSATRPSPQHLDPALWCSISKPNRSLDSAQSYLLPSGVLLSQHRRQRPRLLSDPIFAQYRIEDEINDDFGVFPCSGDTGVYRMRLQLDPSVLASQQIGVIESRTAATLKLRCRKTVPGVTPRVIDARPSTSSSPDRWYKVLIA</sequence>
<accession>A0ACB8RTA1</accession>
<reference evidence="1" key="2">
    <citation type="journal article" date="2022" name="New Phytol.">
        <title>Evolutionary transition to the ectomycorrhizal habit in the genomes of a hyperdiverse lineage of mushroom-forming fungi.</title>
        <authorList>
            <person name="Looney B."/>
            <person name="Miyauchi S."/>
            <person name="Morin E."/>
            <person name="Drula E."/>
            <person name="Courty P.E."/>
            <person name="Kohler A."/>
            <person name="Kuo A."/>
            <person name="LaButti K."/>
            <person name="Pangilinan J."/>
            <person name="Lipzen A."/>
            <person name="Riley R."/>
            <person name="Andreopoulos W."/>
            <person name="He G."/>
            <person name="Johnson J."/>
            <person name="Nolan M."/>
            <person name="Tritt A."/>
            <person name="Barry K.W."/>
            <person name="Grigoriev I.V."/>
            <person name="Nagy L.G."/>
            <person name="Hibbett D."/>
            <person name="Henrissat B."/>
            <person name="Matheny P.B."/>
            <person name="Labbe J."/>
            <person name="Martin F.M."/>
        </authorList>
    </citation>
    <scope>NUCLEOTIDE SEQUENCE</scope>
    <source>
        <strain evidence="1">FP105234-sp</strain>
    </source>
</reference>